<dbReference type="Gene3D" id="3.40.50.1110">
    <property type="entry name" value="SGNH hydrolase"/>
    <property type="match status" value="2"/>
</dbReference>
<proteinExistence type="predicted"/>
<feature type="signal peptide" evidence="1">
    <location>
        <begin position="1"/>
        <end position="33"/>
    </location>
</feature>
<dbReference type="GO" id="GO:0000272">
    <property type="term" value="P:polysaccharide catabolic process"/>
    <property type="evidence" value="ECO:0007669"/>
    <property type="project" value="InterPro"/>
</dbReference>
<accession>A0A562PMB3</accession>
<dbReference type="AlphaFoldDB" id="A0A562PMB3"/>
<dbReference type="Proteomes" id="UP000437862">
    <property type="component" value="Chromosome"/>
</dbReference>
<dbReference type="SUPFAM" id="SSF52266">
    <property type="entry name" value="SGNH hydrolase"/>
    <property type="match status" value="1"/>
</dbReference>
<dbReference type="InterPro" id="IPR036514">
    <property type="entry name" value="SGNH_hydro_sf"/>
</dbReference>
<reference evidence="3" key="2">
    <citation type="submission" date="2019-07" db="EMBL/GenBank/DDBJ databases">
        <authorList>
            <person name="Whitman W."/>
            <person name="Huntemann M."/>
            <person name="Clum A."/>
            <person name="Pillay M."/>
            <person name="Palaniappan K."/>
            <person name="Varghese N."/>
            <person name="Mikhailova N."/>
            <person name="Stamatis D."/>
            <person name="Reddy T."/>
            <person name="Daum C."/>
            <person name="Shapiro N."/>
            <person name="Ivanova N."/>
            <person name="Kyrpides N."/>
            <person name="Woyke T."/>
        </authorList>
    </citation>
    <scope>NUCLEOTIDE SEQUENCE</scope>
    <source>
        <strain evidence="3">CGMCC 1.10685</strain>
    </source>
</reference>
<evidence type="ECO:0000313" key="4">
    <source>
        <dbReference type="Proteomes" id="UP000315112"/>
    </source>
</evidence>
<dbReference type="InterPro" id="IPR036439">
    <property type="entry name" value="Dockerin_dom_sf"/>
</dbReference>
<keyword evidence="5" id="KW-1185">Reference proteome</keyword>
<evidence type="ECO:0000313" key="2">
    <source>
        <dbReference type="EMBL" id="QGZ40973.1"/>
    </source>
</evidence>
<dbReference type="RefSeq" id="WP_145877753.1">
    <property type="nucleotide sequence ID" value="NZ_CP046904.1"/>
</dbReference>
<reference evidence="3 4" key="1">
    <citation type="journal article" date="2015" name="Stand. Genomic Sci.">
        <title>Genomic Encyclopedia of Bacterial and Archaeal Type Strains, Phase III: the genomes of soil and plant-associated and newly described type strains.</title>
        <authorList>
            <person name="Whitman W.B."/>
            <person name="Woyke T."/>
            <person name="Klenk H.P."/>
            <person name="Zhou Y."/>
            <person name="Lilburn T.G."/>
            <person name="Beck B.J."/>
            <person name="De Vos P."/>
            <person name="Vandamme P."/>
            <person name="Eisen J.A."/>
            <person name="Garrity G."/>
            <person name="Hugenholtz P."/>
            <person name="Kyrpides N.C."/>
        </authorList>
    </citation>
    <scope>NUCLEOTIDE SEQUENCE [LARGE SCALE GENOMIC DNA]</scope>
    <source>
        <strain evidence="3 4">CGMCC 1.10685</strain>
    </source>
</reference>
<dbReference type="Proteomes" id="UP000315112">
    <property type="component" value="Unassembled WGS sequence"/>
</dbReference>
<protein>
    <submittedName>
        <fullName evidence="3">GDSL-like lipase/acylhydrolase family protein</fullName>
    </submittedName>
</protein>
<name>A0A562PMB3_9BURK</name>
<sequence length="745" mass="78762">MVRFDIGKRFAACWRNAAAGVLGLALLLGAAHAAADTPGVFRIMPLGDSLTAGYPALHGVSYRLALRNLLTAAGIPIDYVGSQEQDPADPRNDLAHEGLVGITVDGIRGNASWRTYQPDIILLLAGTNDIRNANVARSLFELYRVVEEFKLAQLVDTINADYSRMGRSVQIFVSSLPPQGYPADGTWNSTLTRTMFDFLSGRLSDVPRPVEHDRFVNAYARFLAGQRLAPDLDRIFADADQDGVPGLSDEEADAAVRALATYIINKFIGDYNVKIRALASAYRNVHFVDAGATVTLADMTDGTHPASQEAYEKMAPAWFEVLSAWFAGQDRYWVGGSGLWSDAQHWSFTPGGAGGAAQPGGGNAVIVQDDALDRVVTRDAGASTALLAGVELDARGTGDLTLRLEQGLRAVEVLAGRTGRAHIQQEGAIATAQFLTLAQEEGSTADYRLDDGTLRTLNEDVGYRGAGAIVQNGGNNDVFSQLILAFGPGSGTYLLEAGEILANQEFIGLNGTGVFTQRGGLNQVQFRHYTAGDVSGTLFVGTSGEPGGRPAAGTYNMLGGALDALRIVNGGTFVYAGGEVAGKMSNDAVLRVSGYRRLAGDFVQSATGALHLDDALVSAQSAVLHIDGNADIDGAVYIHPGAQATLPVGAAFDVLSAATGIDNALLAHVVLPLLPDTRLLRASVIDGTLRIAVDTVRCEDVYTIRNAIGQRGTNLPADVNHDGVVDVRDVAAMAKKLPRGTLCRN</sequence>
<reference evidence="2 5" key="3">
    <citation type="submission" date="2019-12" db="EMBL/GenBank/DDBJ databases">
        <title>Draft Genome Sequences of Six Type Strains of the Genus Massilia.</title>
        <authorList>
            <person name="Miess H."/>
            <person name="Frediansyah A."/>
            <person name="Goeker M."/>
            <person name="Gross H."/>
        </authorList>
    </citation>
    <scope>NUCLEOTIDE SEQUENCE [LARGE SCALE GENOMIC DNA]</scope>
    <source>
        <strain evidence="2 5">DSM 26639</strain>
    </source>
</reference>
<dbReference type="EMBL" id="CP046904">
    <property type="protein sequence ID" value="QGZ40973.1"/>
    <property type="molecule type" value="Genomic_DNA"/>
</dbReference>
<evidence type="ECO:0000313" key="3">
    <source>
        <dbReference type="EMBL" id="TWI45340.1"/>
    </source>
</evidence>
<dbReference type="PANTHER" id="PTHR30383:SF5">
    <property type="entry name" value="SGNH HYDROLASE-TYPE ESTERASE DOMAIN-CONTAINING PROTEIN"/>
    <property type="match status" value="1"/>
</dbReference>
<dbReference type="Gene3D" id="1.10.1330.10">
    <property type="entry name" value="Dockerin domain"/>
    <property type="match status" value="1"/>
</dbReference>
<gene>
    <name evidence="2" type="ORF">GO485_19125</name>
    <name evidence="3" type="ORF">IP92_03718</name>
</gene>
<dbReference type="PROSITE" id="PS00018">
    <property type="entry name" value="EF_HAND_1"/>
    <property type="match status" value="1"/>
</dbReference>
<dbReference type="EMBL" id="VLKW01000007">
    <property type="protein sequence ID" value="TWI45340.1"/>
    <property type="molecule type" value="Genomic_DNA"/>
</dbReference>
<feature type="chain" id="PRO_5044617834" evidence="1">
    <location>
        <begin position="34"/>
        <end position="745"/>
    </location>
</feature>
<dbReference type="InterPro" id="IPR051532">
    <property type="entry name" value="Ester_Hydrolysis_Enzymes"/>
</dbReference>
<organism evidence="3 4">
    <name type="scientific">Pseudoduganella flava</name>
    <dbReference type="NCBI Taxonomy" id="871742"/>
    <lineage>
        <taxon>Bacteria</taxon>
        <taxon>Pseudomonadati</taxon>
        <taxon>Pseudomonadota</taxon>
        <taxon>Betaproteobacteria</taxon>
        <taxon>Burkholderiales</taxon>
        <taxon>Oxalobacteraceae</taxon>
        <taxon>Telluria group</taxon>
        <taxon>Pseudoduganella</taxon>
    </lineage>
</organism>
<keyword evidence="1" id="KW-0732">Signal</keyword>
<dbReference type="PANTHER" id="PTHR30383">
    <property type="entry name" value="THIOESTERASE 1/PROTEASE 1/LYSOPHOSPHOLIPASE L1"/>
    <property type="match status" value="1"/>
</dbReference>
<dbReference type="OrthoDB" id="7191982at2"/>
<dbReference type="InterPro" id="IPR018247">
    <property type="entry name" value="EF_Hand_1_Ca_BS"/>
</dbReference>
<dbReference type="GO" id="GO:0004622">
    <property type="term" value="F:phosphatidylcholine lysophospholipase activity"/>
    <property type="evidence" value="ECO:0007669"/>
    <property type="project" value="TreeGrafter"/>
</dbReference>
<evidence type="ECO:0000256" key="1">
    <source>
        <dbReference type="SAM" id="SignalP"/>
    </source>
</evidence>
<keyword evidence="3" id="KW-0378">Hydrolase</keyword>
<evidence type="ECO:0000313" key="5">
    <source>
        <dbReference type="Proteomes" id="UP000437862"/>
    </source>
</evidence>